<protein>
    <submittedName>
        <fullName evidence="13">U1 small nuclear ribonucleoprotein</fullName>
    </submittedName>
</protein>
<evidence type="ECO:0000256" key="6">
    <source>
        <dbReference type="ARBA" id="ARBA00022884"/>
    </source>
</evidence>
<evidence type="ECO:0000313" key="14">
    <source>
        <dbReference type="Proteomes" id="UP000315522"/>
    </source>
</evidence>
<comment type="caution">
    <text evidence="13">The sequence shown here is derived from an EMBL/GenBank/DDBJ whole genome shotgun (WGS) entry which is preliminary data.</text>
</comment>
<dbReference type="PROSITE" id="PS50102">
    <property type="entry name" value="RRM"/>
    <property type="match status" value="2"/>
</dbReference>
<dbReference type="GO" id="GO:0006397">
    <property type="term" value="P:mRNA processing"/>
    <property type="evidence" value="ECO:0007669"/>
    <property type="project" value="UniProtKB-KW"/>
</dbReference>
<feature type="compositionally biased region" description="Basic and acidic residues" evidence="11">
    <location>
        <begin position="117"/>
        <end position="126"/>
    </location>
</feature>
<keyword evidence="14" id="KW-1185">Reference proteome</keyword>
<dbReference type="GO" id="GO:0008380">
    <property type="term" value="P:RNA splicing"/>
    <property type="evidence" value="ECO:0007669"/>
    <property type="project" value="UniProtKB-KW"/>
</dbReference>
<dbReference type="SUPFAM" id="SSF54928">
    <property type="entry name" value="RNA-binding domain, RBD"/>
    <property type="match status" value="1"/>
</dbReference>
<dbReference type="EMBL" id="QGML01002403">
    <property type="protein sequence ID" value="TVY87488.1"/>
    <property type="molecule type" value="Genomic_DNA"/>
</dbReference>
<evidence type="ECO:0000256" key="11">
    <source>
        <dbReference type="SAM" id="MobiDB-lite"/>
    </source>
</evidence>
<dbReference type="InterPro" id="IPR035979">
    <property type="entry name" value="RBD_domain_sf"/>
</dbReference>
<evidence type="ECO:0000259" key="12">
    <source>
        <dbReference type="PROSITE" id="PS50102"/>
    </source>
</evidence>
<dbReference type="FunFam" id="3.30.70.330:FF:000039">
    <property type="entry name" value="U1 small nuclear ribonucleoprotein A"/>
    <property type="match status" value="1"/>
</dbReference>
<accession>A0A559M3D2</accession>
<gene>
    <name evidence="13" type="primary">usp102</name>
    <name evidence="13" type="ORF">LAWI1_G003777</name>
</gene>
<proteinExistence type="inferred from homology"/>
<organism evidence="13 14">
    <name type="scientific">Lachnellula willkommii</name>
    <dbReference type="NCBI Taxonomy" id="215461"/>
    <lineage>
        <taxon>Eukaryota</taxon>
        <taxon>Fungi</taxon>
        <taxon>Dikarya</taxon>
        <taxon>Ascomycota</taxon>
        <taxon>Pezizomycotina</taxon>
        <taxon>Leotiomycetes</taxon>
        <taxon>Helotiales</taxon>
        <taxon>Lachnaceae</taxon>
        <taxon>Lachnellula</taxon>
    </lineage>
</organism>
<evidence type="ECO:0000256" key="8">
    <source>
        <dbReference type="ARBA" id="ARBA00023242"/>
    </source>
</evidence>
<dbReference type="Gene3D" id="3.30.70.330">
    <property type="match status" value="2"/>
</dbReference>
<dbReference type="SMART" id="SM00360">
    <property type="entry name" value="RRM"/>
    <property type="match status" value="2"/>
</dbReference>
<dbReference type="GO" id="GO:0030532">
    <property type="term" value="C:small nuclear ribonucleoprotein complex"/>
    <property type="evidence" value="ECO:0007669"/>
    <property type="project" value="UniProtKB-ARBA"/>
</dbReference>
<comment type="similarity">
    <text evidence="2">Belongs to the RRM U1 A/B'' family.</text>
</comment>
<evidence type="ECO:0000256" key="10">
    <source>
        <dbReference type="PROSITE-ProRule" id="PRU00176"/>
    </source>
</evidence>
<keyword evidence="3" id="KW-0507">mRNA processing</keyword>
<dbReference type="GO" id="GO:0003723">
    <property type="term" value="F:RNA binding"/>
    <property type="evidence" value="ECO:0007669"/>
    <property type="project" value="UniProtKB-UniRule"/>
</dbReference>
<keyword evidence="6 10" id="KW-0694">RNA-binding</keyword>
<feature type="compositionally biased region" description="Basic and acidic residues" evidence="11">
    <location>
        <begin position="94"/>
        <end position="104"/>
    </location>
</feature>
<feature type="domain" description="RRM" evidence="12">
    <location>
        <begin position="177"/>
        <end position="252"/>
    </location>
</feature>
<evidence type="ECO:0000256" key="9">
    <source>
        <dbReference type="ARBA" id="ARBA00023274"/>
    </source>
</evidence>
<comment type="subcellular location">
    <subcellularLocation>
        <location evidence="1">Nucleus</location>
    </subcellularLocation>
</comment>
<keyword evidence="4" id="KW-0747">Spliceosome</keyword>
<dbReference type="CDD" id="cd12246">
    <property type="entry name" value="RRM1_U1A_like"/>
    <property type="match status" value="1"/>
</dbReference>
<evidence type="ECO:0000256" key="3">
    <source>
        <dbReference type="ARBA" id="ARBA00022664"/>
    </source>
</evidence>
<keyword evidence="7" id="KW-0508">mRNA splicing</keyword>
<dbReference type="GO" id="GO:0005681">
    <property type="term" value="C:spliceosomal complex"/>
    <property type="evidence" value="ECO:0007669"/>
    <property type="project" value="UniProtKB-KW"/>
</dbReference>
<evidence type="ECO:0000313" key="13">
    <source>
        <dbReference type="EMBL" id="TVY87488.1"/>
    </source>
</evidence>
<dbReference type="CDD" id="cd12247">
    <property type="entry name" value="RRM2_U1A_like"/>
    <property type="match status" value="1"/>
</dbReference>
<evidence type="ECO:0000256" key="1">
    <source>
        <dbReference type="ARBA" id="ARBA00004123"/>
    </source>
</evidence>
<dbReference type="PANTHER" id="PTHR10501">
    <property type="entry name" value="U1 SMALL NUCLEAR RIBONUCLEOPROTEIN A/U2 SMALL NUCLEAR RIBONUCLEOPROTEIN B"/>
    <property type="match status" value="1"/>
</dbReference>
<sequence length="252" mass="27585">MASAAASTGPPPSATVYARNLEERIQATQLIESLRELFSEYGTIIDIVAKTNLKAKGQAFIVFDTVEGAQKAIDEVQGFELFGKEMQLAFAKTRSDATVKRQGTEEDFESHKRRRLAEKDKKKAAEQAESQKLLKRPGLPDPAAAPRPIKTTRGAGLKSSNPAGAAVIPDEYLPPNKILFVQNLPDEYDIDALTAIFGRFEGFREVRLVPGRRGIAFVEYEGETGAISAKENTAGMALGAENQLIKVTYQRQ</sequence>
<evidence type="ECO:0000256" key="2">
    <source>
        <dbReference type="ARBA" id="ARBA00007243"/>
    </source>
</evidence>
<reference evidence="13 14" key="1">
    <citation type="submission" date="2018-05" db="EMBL/GenBank/DDBJ databases">
        <title>Genome sequencing and assembly of the regulated plant pathogen Lachnellula willkommii and related sister species for the development of diagnostic species identification markers.</title>
        <authorList>
            <person name="Giroux E."/>
            <person name="Bilodeau G."/>
        </authorList>
    </citation>
    <scope>NUCLEOTIDE SEQUENCE [LARGE SCALE GENOMIC DNA]</scope>
    <source>
        <strain evidence="13 14">CBS 172.35</strain>
    </source>
</reference>
<keyword evidence="9 13" id="KW-0687">Ribonucleoprotein</keyword>
<keyword evidence="8" id="KW-0539">Nucleus</keyword>
<evidence type="ECO:0000256" key="7">
    <source>
        <dbReference type="ARBA" id="ARBA00023187"/>
    </source>
</evidence>
<feature type="domain" description="RRM" evidence="12">
    <location>
        <begin position="14"/>
        <end position="93"/>
    </location>
</feature>
<dbReference type="Proteomes" id="UP000315522">
    <property type="component" value="Unassembled WGS sequence"/>
</dbReference>
<dbReference type="InterPro" id="IPR012677">
    <property type="entry name" value="Nucleotide-bd_a/b_plait_sf"/>
</dbReference>
<dbReference type="AlphaFoldDB" id="A0A559M3D2"/>
<name>A0A559M3D2_9HELO</name>
<dbReference type="InterPro" id="IPR000504">
    <property type="entry name" value="RRM_dom"/>
</dbReference>
<dbReference type="FunFam" id="3.30.70.330:FF:000029">
    <property type="entry name" value="U2 small nuclear ribonucleoprotein B"/>
    <property type="match status" value="1"/>
</dbReference>
<feature type="region of interest" description="Disordered" evidence="11">
    <location>
        <begin position="94"/>
        <end position="161"/>
    </location>
</feature>
<keyword evidence="5" id="KW-0677">Repeat</keyword>
<evidence type="ECO:0000256" key="4">
    <source>
        <dbReference type="ARBA" id="ARBA00022728"/>
    </source>
</evidence>
<dbReference type="Pfam" id="PF00076">
    <property type="entry name" value="RRM_1"/>
    <property type="match status" value="2"/>
</dbReference>
<evidence type="ECO:0000256" key="5">
    <source>
        <dbReference type="ARBA" id="ARBA00022737"/>
    </source>
</evidence>